<dbReference type="InterPro" id="IPR036390">
    <property type="entry name" value="WH_DNA-bd_sf"/>
</dbReference>
<dbReference type="PRINTS" id="PR00598">
    <property type="entry name" value="HTHMARR"/>
</dbReference>
<evidence type="ECO:0000259" key="1">
    <source>
        <dbReference type="PROSITE" id="PS50995"/>
    </source>
</evidence>
<dbReference type="AlphaFoldDB" id="A0A1M6PNJ2"/>
<dbReference type="InterPro" id="IPR036388">
    <property type="entry name" value="WH-like_DNA-bd_sf"/>
</dbReference>
<dbReference type="OrthoDB" id="3237509at2"/>
<name>A0A1M6PNJ2_PSETH</name>
<dbReference type="GO" id="GO:0003677">
    <property type="term" value="F:DNA binding"/>
    <property type="evidence" value="ECO:0007669"/>
    <property type="project" value="UniProtKB-KW"/>
</dbReference>
<keyword evidence="2" id="KW-0238">DNA-binding</keyword>
<feature type="domain" description="HTH marR-type" evidence="1">
    <location>
        <begin position="35"/>
        <end position="170"/>
    </location>
</feature>
<dbReference type="Pfam" id="PF12802">
    <property type="entry name" value="MarR_2"/>
    <property type="match status" value="1"/>
</dbReference>
<dbReference type="PROSITE" id="PS50995">
    <property type="entry name" value="HTH_MARR_2"/>
    <property type="match status" value="1"/>
</dbReference>
<dbReference type="InterPro" id="IPR039422">
    <property type="entry name" value="MarR/SlyA-like"/>
</dbReference>
<dbReference type="SMART" id="SM00347">
    <property type="entry name" value="HTH_MARR"/>
    <property type="match status" value="1"/>
</dbReference>
<dbReference type="STRING" id="1848.SAMN05443637_102372"/>
<protein>
    <submittedName>
        <fullName evidence="2">DNA-binding transcriptional regulator, MarR family</fullName>
    </submittedName>
</protein>
<dbReference type="PANTHER" id="PTHR33164">
    <property type="entry name" value="TRANSCRIPTIONAL REGULATOR, MARR FAMILY"/>
    <property type="match status" value="1"/>
</dbReference>
<gene>
    <name evidence="2" type="ORF">SAMN05443637_102372</name>
</gene>
<dbReference type="EMBL" id="FRAP01000002">
    <property type="protein sequence ID" value="SHK09554.1"/>
    <property type="molecule type" value="Genomic_DNA"/>
</dbReference>
<dbReference type="Proteomes" id="UP000184363">
    <property type="component" value="Unassembled WGS sequence"/>
</dbReference>
<dbReference type="RefSeq" id="WP_084754353.1">
    <property type="nucleotide sequence ID" value="NZ_CALGVN010000036.1"/>
</dbReference>
<dbReference type="PANTHER" id="PTHR33164:SF104">
    <property type="entry name" value="TRANSCRIPTIONAL REGULATORY PROTEIN"/>
    <property type="match status" value="1"/>
</dbReference>
<proteinExistence type="predicted"/>
<dbReference type="GO" id="GO:0006950">
    <property type="term" value="P:response to stress"/>
    <property type="evidence" value="ECO:0007669"/>
    <property type="project" value="TreeGrafter"/>
</dbReference>
<sequence length="183" mass="20861">MASRRAAIRRASFEDGIDRVEAAWRKERPDIDVSSVGIISRLWRVSRHLERVRKERLAELGTDRVTLDVLAMLRRSGPPYRRTAGELTRSSLITSGGVSQRLDKLERAGLISRHIHPKDRRRIEVQLTPEGMALVDSVLADLMEHENQLLSVLTERDRGELRRLLKILLAEFEHPDEDSAEGG</sequence>
<reference evidence="2 3" key="1">
    <citation type="submission" date="2016-11" db="EMBL/GenBank/DDBJ databases">
        <authorList>
            <person name="Jaros S."/>
            <person name="Januszkiewicz K."/>
            <person name="Wedrychowicz H."/>
        </authorList>
    </citation>
    <scope>NUCLEOTIDE SEQUENCE [LARGE SCALE GENOMIC DNA]</scope>
    <source>
        <strain evidence="2 3">DSM 43832</strain>
    </source>
</reference>
<dbReference type="InterPro" id="IPR000835">
    <property type="entry name" value="HTH_MarR-typ"/>
</dbReference>
<keyword evidence="3" id="KW-1185">Reference proteome</keyword>
<dbReference type="SUPFAM" id="SSF46785">
    <property type="entry name" value="Winged helix' DNA-binding domain"/>
    <property type="match status" value="1"/>
</dbReference>
<evidence type="ECO:0000313" key="3">
    <source>
        <dbReference type="Proteomes" id="UP000184363"/>
    </source>
</evidence>
<dbReference type="GO" id="GO:0003700">
    <property type="term" value="F:DNA-binding transcription factor activity"/>
    <property type="evidence" value="ECO:0007669"/>
    <property type="project" value="InterPro"/>
</dbReference>
<accession>A0A1M6PNJ2</accession>
<dbReference type="Gene3D" id="1.10.10.10">
    <property type="entry name" value="Winged helix-like DNA-binding domain superfamily/Winged helix DNA-binding domain"/>
    <property type="match status" value="1"/>
</dbReference>
<organism evidence="2 3">
    <name type="scientific">Pseudonocardia thermophila</name>
    <dbReference type="NCBI Taxonomy" id="1848"/>
    <lineage>
        <taxon>Bacteria</taxon>
        <taxon>Bacillati</taxon>
        <taxon>Actinomycetota</taxon>
        <taxon>Actinomycetes</taxon>
        <taxon>Pseudonocardiales</taxon>
        <taxon>Pseudonocardiaceae</taxon>
        <taxon>Pseudonocardia</taxon>
    </lineage>
</organism>
<evidence type="ECO:0000313" key="2">
    <source>
        <dbReference type="EMBL" id="SHK09554.1"/>
    </source>
</evidence>